<sequence length="92" mass="9641">MADWGRHVNRLRALLGSIFPGLEAAFDYTTRSALILLTGFCTPDEVCAASHDGLTGHGAWRKGINAMAAPPVTAAEDQTVTAQVGGLRSNAC</sequence>
<proteinExistence type="predicted"/>
<dbReference type="RefSeq" id="WP_425548983.1">
    <property type="nucleotide sequence ID" value="NZ_BAABAS010000019.1"/>
</dbReference>
<organism evidence="1 2">
    <name type="scientific">Actinomadura meridiana</name>
    <dbReference type="NCBI Taxonomy" id="559626"/>
    <lineage>
        <taxon>Bacteria</taxon>
        <taxon>Bacillati</taxon>
        <taxon>Actinomycetota</taxon>
        <taxon>Actinomycetes</taxon>
        <taxon>Streptosporangiales</taxon>
        <taxon>Thermomonosporaceae</taxon>
        <taxon>Actinomadura</taxon>
    </lineage>
</organism>
<evidence type="ECO:0000313" key="2">
    <source>
        <dbReference type="Proteomes" id="UP001501710"/>
    </source>
</evidence>
<name>A0ABP8CD25_9ACTN</name>
<dbReference type="Proteomes" id="UP001501710">
    <property type="component" value="Unassembled WGS sequence"/>
</dbReference>
<evidence type="ECO:0008006" key="3">
    <source>
        <dbReference type="Google" id="ProtNLM"/>
    </source>
</evidence>
<gene>
    <name evidence="1" type="ORF">GCM10022254_51240</name>
</gene>
<dbReference type="EMBL" id="BAABAS010000019">
    <property type="protein sequence ID" value="GAA4237823.1"/>
    <property type="molecule type" value="Genomic_DNA"/>
</dbReference>
<reference evidence="2" key="1">
    <citation type="journal article" date="2019" name="Int. J. Syst. Evol. Microbiol.">
        <title>The Global Catalogue of Microorganisms (GCM) 10K type strain sequencing project: providing services to taxonomists for standard genome sequencing and annotation.</title>
        <authorList>
            <consortium name="The Broad Institute Genomics Platform"/>
            <consortium name="The Broad Institute Genome Sequencing Center for Infectious Disease"/>
            <person name="Wu L."/>
            <person name="Ma J."/>
        </authorList>
    </citation>
    <scope>NUCLEOTIDE SEQUENCE [LARGE SCALE GENOMIC DNA]</scope>
    <source>
        <strain evidence="2">JCM 17440</strain>
    </source>
</reference>
<accession>A0ABP8CD25</accession>
<evidence type="ECO:0000313" key="1">
    <source>
        <dbReference type="EMBL" id="GAA4237823.1"/>
    </source>
</evidence>
<keyword evidence="2" id="KW-1185">Reference proteome</keyword>
<comment type="caution">
    <text evidence="1">The sequence shown here is derived from an EMBL/GenBank/DDBJ whole genome shotgun (WGS) entry which is preliminary data.</text>
</comment>
<protein>
    <recommendedName>
        <fullName evidence="3">Transposase</fullName>
    </recommendedName>
</protein>